<feature type="chain" id="PRO_5029460428" evidence="2">
    <location>
        <begin position="27"/>
        <end position="267"/>
    </location>
</feature>
<feature type="signal peptide" evidence="2">
    <location>
        <begin position="1"/>
        <end position="26"/>
    </location>
</feature>
<dbReference type="Gene3D" id="3.40.30.10">
    <property type="entry name" value="Glutaredoxin"/>
    <property type="match status" value="1"/>
</dbReference>
<dbReference type="PROSITE" id="PS00194">
    <property type="entry name" value="THIOREDOXIN_1"/>
    <property type="match status" value="1"/>
</dbReference>
<comment type="caution">
    <text evidence="4">The sequence shown here is derived from an EMBL/GenBank/DDBJ whole genome shotgun (WGS) entry which is preliminary data.</text>
</comment>
<protein>
    <submittedName>
        <fullName evidence="4">Thioredoxin domain-containing protein</fullName>
    </submittedName>
</protein>
<dbReference type="Proteomes" id="UP000460157">
    <property type="component" value="Unassembled WGS sequence"/>
</dbReference>
<evidence type="ECO:0000313" key="4">
    <source>
        <dbReference type="EMBL" id="MVT27282.1"/>
    </source>
</evidence>
<gene>
    <name evidence="4" type="ORF">GNZ21_13140</name>
</gene>
<organism evidence="4 5">
    <name type="scientific">Nesterenkonia alkaliphila</name>
    <dbReference type="NCBI Taxonomy" id="1463631"/>
    <lineage>
        <taxon>Bacteria</taxon>
        <taxon>Bacillati</taxon>
        <taxon>Actinomycetota</taxon>
        <taxon>Actinomycetes</taxon>
        <taxon>Micrococcales</taxon>
        <taxon>Micrococcaceae</taxon>
        <taxon>Nesterenkonia</taxon>
    </lineage>
</organism>
<reference evidence="4 5" key="1">
    <citation type="submission" date="2019-12" db="EMBL/GenBank/DDBJ databases">
        <title>Nesterenkonia muleiensis sp. nov., a novel actinobacterium isolated from sap of Populus euphratica.</title>
        <authorList>
            <person name="Wang R."/>
        </authorList>
    </citation>
    <scope>NUCLEOTIDE SEQUENCE [LARGE SCALE GENOMIC DNA]</scope>
    <source>
        <strain evidence="4 5">F10</strain>
    </source>
</reference>
<keyword evidence="5" id="KW-1185">Reference proteome</keyword>
<dbReference type="PROSITE" id="PS51257">
    <property type="entry name" value="PROKAR_LIPOPROTEIN"/>
    <property type="match status" value="1"/>
</dbReference>
<dbReference type="InterPro" id="IPR036249">
    <property type="entry name" value="Thioredoxin-like_sf"/>
</dbReference>
<keyword evidence="2" id="KW-0732">Signal</keyword>
<evidence type="ECO:0000313" key="5">
    <source>
        <dbReference type="Proteomes" id="UP000460157"/>
    </source>
</evidence>
<evidence type="ECO:0000256" key="2">
    <source>
        <dbReference type="SAM" id="SignalP"/>
    </source>
</evidence>
<feature type="domain" description="Thioredoxin-like fold" evidence="3">
    <location>
        <begin position="109"/>
        <end position="250"/>
    </location>
</feature>
<dbReference type="EMBL" id="WRPM01000096">
    <property type="protein sequence ID" value="MVT27282.1"/>
    <property type="molecule type" value="Genomic_DNA"/>
</dbReference>
<dbReference type="OrthoDB" id="117402at2"/>
<accession>A0A7K1ULR9</accession>
<dbReference type="CDD" id="cd02972">
    <property type="entry name" value="DsbA_family"/>
    <property type="match status" value="1"/>
</dbReference>
<dbReference type="AlphaFoldDB" id="A0A7K1ULR9"/>
<dbReference type="InterPro" id="IPR012336">
    <property type="entry name" value="Thioredoxin-like_fold"/>
</dbReference>
<proteinExistence type="predicted"/>
<feature type="compositionally biased region" description="Acidic residues" evidence="1">
    <location>
        <begin position="47"/>
        <end position="76"/>
    </location>
</feature>
<dbReference type="InterPro" id="IPR017937">
    <property type="entry name" value="Thioredoxin_CS"/>
</dbReference>
<feature type="region of interest" description="Disordered" evidence="1">
    <location>
        <begin position="27"/>
        <end position="88"/>
    </location>
</feature>
<name>A0A7K1ULR9_9MICC</name>
<evidence type="ECO:0000256" key="1">
    <source>
        <dbReference type="SAM" id="MobiDB-lite"/>
    </source>
</evidence>
<dbReference type="Pfam" id="PF13462">
    <property type="entry name" value="Thioredoxin_4"/>
    <property type="match status" value="1"/>
</dbReference>
<sequence length="267" mass="28559">MIQRRRQIRWTAAAGTAVLLALTACSDGEEDNTDASGVTQLGSGGDETTEAPEPEDTEPEPTEAAEQDSTEPEESDAAPTGSESPELANEHGGFVLVSPTEIDPQAQASDAPHVVIFSDPGCPHCATLEETFHDHLHGWLEEGAITLEYRSVSFVSDYSDIATNAFACMAENSPENYFAYLGEITAERSTVDELSAEELAERAQGHGADISQCITDEPYAEFVEQTTDSALNEAGISGTPTIFIDGEEVPGDELMSLHLHIEAAIRD</sequence>
<dbReference type="SUPFAM" id="SSF52833">
    <property type="entry name" value="Thioredoxin-like"/>
    <property type="match status" value="1"/>
</dbReference>
<dbReference type="RefSeq" id="WP_157325091.1">
    <property type="nucleotide sequence ID" value="NZ_BMFX01000004.1"/>
</dbReference>
<evidence type="ECO:0000259" key="3">
    <source>
        <dbReference type="Pfam" id="PF13462"/>
    </source>
</evidence>